<dbReference type="Pfam" id="PF12746">
    <property type="entry name" value="GNAT_acetyltran"/>
    <property type="match status" value="1"/>
</dbReference>
<dbReference type="SUPFAM" id="SSF55729">
    <property type="entry name" value="Acyl-CoA N-acyltransferases (Nat)"/>
    <property type="match status" value="1"/>
</dbReference>
<dbReference type="RefSeq" id="WP_165093341.1">
    <property type="nucleotide sequence ID" value="NZ_JAAKGU010000001.1"/>
</dbReference>
<dbReference type="PANTHER" id="PTHR31143:SF2">
    <property type="entry name" value="FR47-LIKE DOMAIN-CONTAINING PROTEIN-RELATED"/>
    <property type="match status" value="1"/>
</dbReference>
<evidence type="ECO:0000313" key="1">
    <source>
        <dbReference type="EMBL" id="NGM80937.1"/>
    </source>
</evidence>
<comment type="caution">
    <text evidence="1">The sequence shown here is derived from an EMBL/GenBank/DDBJ whole genome shotgun (WGS) entry which is preliminary data.</text>
</comment>
<dbReference type="InterPro" id="IPR027365">
    <property type="entry name" value="GNAT_acetyltra_YdfB-like"/>
</dbReference>
<dbReference type="InterPro" id="IPR016181">
    <property type="entry name" value="Acyl_CoA_acyltransferase"/>
</dbReference>
<organism evidence="1 2">
    <name type="scientific">Paenibacillus apii</name>
    <dbReference type="NCBI Taxonomy" id="1850370"/>
    <lineage>
        <taxon>Bacteria</taxon>
        <taxon>Bacillati</taxon>
        <taxon>Bacillota</taxon>
        <taxon>Bacilli</taxon>
        <taxon>Bacillales</taxon>
        <taxon>Paenibacillaceae</taxon>
        <taxon>Paenibacillus</taxon>
    </lineage>
</organism>
<dbReference type="Proteomes" id="UP000480151">
    <property type="component" value="Unassembled WGS sequence"/>
</dbReference>
<dbReference type="Gene3D" id="3.40.630.30">
    <property type="match status" value="1"/>
</dbReference>
<protein>
    <submittedName>
        <fullName evidence="1">GNAT family N-acetyltransferase</fullName>
    </submittedName>
</protein>
<dbReference type="GO" id="GO:0016740">
    <property type="term" value="F:transferase activity"/>
    <property type="evidence" value="ECO:0007669"/>
    <property type="project" value="UniProtKB-KW"/>
</dbReference>
<accession>A0A6M1PCK2</accession>
<dbReference type="AlphaFoldDB" id="A0A6M1PCK2"/>
<evidence type="ECO:0000313" key="2">
    <source>
        <dbReference type="Proteomes" id="UP000480151"/>
    </source>
</evidence>
<keyword evidence="1" id="KW-0808">Transferase</keyword>
<keyword evidence="2" id="KW-1185">Reference proteome</keyword>
<reference evidence="1 2" key="1">
    <citation type="submission" date="2020-02" db="EMBL/GenBank/DDBJ databases">
        <authorList>
            <person name="Gao J."/>
            <person name="Sun J."/>
        </authorList>
    </citation>
    <scope>NUCLEOTIDE SEQUENCE [LARGE SCALE GENOMIC DNA]</scope>
    <source>
        <strain evidence="1 2">7124</strain>
    </source>
</reference>
<name>A0A6M1PCK2_9BACL</name>
<dbReference type="PANTHER" id="PTHR31143">
    <property type="match status" value="1"/>
</dbReference>
<proteinExistence type="predicted"/>
<gene>
    <name evidence="1" type="ORF">G5B47_00770</name>
</gene>
<dbReference type="EMBL" id="JAAKGU010000001">
    <property type="protein sequence ID" value="NGM80937.1"/>
    <property type="molecule type" value="Genomic_DNA"/>
</dbReference>
<sequence>MIALEMNQYDLIKPMLAEIPGCLWNVDVLEKRKLGNVYVDRLPYPQATYIETPYFLYYAGGVFNKVFLDDVINHILADLIPDNEARPVFLFSTSQEWKDEIEKRLTTYNRSDFGPYLTRRLHHLNKDSYEKFKKSLLPLPDEYTVIISHENGESIVRAYCNDIEVCACHDGGQGLGLMDFNVFTHPYHRHKGLASICCSKLIDHCIEQDIVPQWGCWTVNVPSCNLAEKLGFQITAETQVNFAEIKKE</sequence>